<comment type="caution">
    <text evidence="11">The sequence shown here is derived from an EMBL/GenBank/DDBJ whole genome shotgun (WGS) entry which is preliminary data.</text>
</comment>
<dbReference type="InterPro" id="IPR043926">
    <property type="entry name" value="ABCG_dom"/>
</dbReference>
<evidence type="ECO:0000256" key="5">
    <source>
        <dbReference type="ARBA" id="ARBA00022741"/>
    </source>
</evidence>
<name>A0AAE1HJB2_9NEOP</name>
<reference evidence="11" key="2">
    <citation type="journal article" date="2023" name="BMC Genomics">
        <title>Pest status, molecular evolution, and epigenetic factors derived from the genome assembly of Frankliniella fusca, a thysanopteran phytovirus vector.</title>
        <authorList>
            <person name="Catto M.A."/>
            <person name="Labadie P.E."/>
            <person name="Jacobson A.L."/>
            <person name="Kennedy G.G."/>
            <person name="Srinivasan R."/>
            <person name="Hunt B.G."/>
        </authorList>
    </citation>
    <scope>NUCLEOTIDE SEQUENCE</scope>
    <source>
        <strain evidence="11">PL_HMW_Pooled</strain>
    </source>
</reference>
<dbReference type="FunFam" id="3.40.50.300:FF:001077">
    <property type="entry name" value="Uncharacterized protein, isoform A"/>
    <property type="match status" value="1"/>
</dbReference>
<keyword evidence="7 9" id="KW-1133">Transmembrane helix</keyword>
<dbReference type="InterPro" id="IPR017871">
    <property type="entry name" value="ABC_transporter-like_CS"/>
</dbReference>
<evidence type="ECO:0000256" key="6">
    <source>
        <dbReference type="ARBA" id="ARBA00022840"/>
    </source>
</evidence>
<dbReference type="PANTHER" id="PTHR48041:SF105">
    <property type="entry name" value="FI02074P"/>
    <property type="match status" value="1"/>
</dbReference>
<comment type="similarity">
    <text evidence="2">Belongs to the ABC transporter superfamily. ABCG family. Eye pigment precursor importer (TC 3.A.1.204) subfamily.</text>
</comment>
<keyword evidence="4 9" id="KW-0812">Transmembrane</keyword>
<feature type="transmembrane region" description="Helical" evidence="9">
    <location>
        <begin position="379"/>
        <end position="397"/>
    </location>
</feature>
<dbReference type="InterPro" id="IPR003593">
    <property type="entry name" value="AAA+_ATPase"/>
</dbReference>
<dbReference type="EMBL" id="JAHWGI010001073">
    <property type="protein sequence ID" value="KAK3922193.1"/>
    <property type="molecule type" value="Genomic_DNA"/>
</dbReference>
<proteinExistence type="inferred from homology"/>
<reference evidence="11" key="1">
    <citation type="submission" date="2021-07" db="EMBL/GenBank/DDBJ databases">
        <authorList>
            <person name="Catto M.A."/>
            <person name="Jacobson A."/>
            <person name="Kennedy G."/>
            <person name="Labadie P."/>
            <person name="Hunt B.G."/>
            <person name="Srinivasan R."/>
        </authorList>
    </citation>
    <scope>NUCLEOTIDE SEQUENCE</scope>
    <source>
        <strain evidence="11">PL_HMW_Pooled</strain>
        <tissue evidence="11">Head</tissue>
    </source>
</reference>
<dbReference type="GO" id="GO:0140359">
    <property type="term" value="F:ABC-type transporter activity"/>
    <property type="evidence" value="ECO:0007669"/>
    <property type="project" value="InterPro"/>
</dbReference>
<feature type="transmembrane region" description="Helical" evidence="9">
    <location>
        <begin position="486"/>
        <end position="511"/>
    </location>
</feature>
<evidence type="ECO:0000256" key="9">
    <source>
        <dbReference type="SAM" id="Phobius"/>
    </source>
</evidence>
<evidence type="ECO:0000256" key="2">
    <source>
        <dbReference type="ARBA" id="ARBA00005814"/>
    </source>
</evidence>
<evidence type="ECO:0000256" key="3">
    <source>
        <dbReference type="ARBA" id="ARBA00022448"/>
    </source>
</evidence>
<evidence type="ECO:0000256" key="1">
    <source>
        <dbReference type="ARBA" id="ARBA00004141"/>
    </source>
</evidence>
<dbReference type="InterPro" id="IPR013525">
    <property type="entry name" value="ABC2_TM"/>
</dbReference>
<dbReference type="GO" id="GO:0005524">
    <property type="term" value="F:ATP binding"/>
    <property type="evidence" value="ECO:0007669"/>
    <property type="project" value="UniProtKB-KW"/>
</dbReference>
<dbReference type="SMART" id="SM00382">
    <property type="entry name" value="AAA"/>
    <property type="match status" value="1"/>
</dbReference>
<dbReference type="Pfam" id="PF00005">
    <property type="entry name" value="ABC_tran"/>
    <property type="match status" value="1"/>
</dbReference>
<dbReference type="InterPro" id="IPR050352">
    <property type="entry name" value="ABCG_transporters"/>
</dbReference>
<dbReference type="AlphaFoldDB" id="A0AAE1HJB2"/>
<feature type="transmembrane region" description="Helical" evidence="9">
    <location>
        <begin position="517"/>
        <end position="535"/>
    </location>
</feature>
<accession>A0AAE1HJB2</accession>
<evidence type="ECO:0000256" key="7">
    <source>
        <dbReference type="ARBA" id="ARBA00022989"/>
    </source>
</evidence>
<feature type="transmembrane region" description="Helical" evidence="9">
    <location>
        <begin position="409"/>
        <end position="431"/>
    </location>
</feature>
<organism evidence="11 12">
    <name type="scientific">Frankliniella fusca</name>
    <dbReference type="NCBI Taxonomy" id="407009"/>
    <lineage>
        <taxon>Eukaryota</taxon>
        <taxon>Metazoa</taxon>
        <taxon>Ecdysozoa</taxon>
        <taxon>Arthropoda</taxon>
        <taxon>Hexapoda</taxon>
        <taxon>Insecta</taxon>
        <taxon>Pterygota</taxon>
        <taxon>Neoptera</taxon>
        <taxon>Paraneoptera</taxon>
        <taxon>Thysanoptera</taxon>
        <taxon>Terebrantia</taxon>
        <taxon>Thripoidea</taxon>
        <taxon>Thripidae</taxon>
        <taxon>Frankliniella</taxon>
    </lineage>
</organism>
<dbReference type="InterPro" id="IPR003439">
    <property type="entry name" value="ABC_transporter-like_ATP-bd"/>
</dbReference>
<gene>
    <name evidence="11" type="ORF">KUF71_001372</name>
</gene>
<feature type="domain" description="ABC transporter" evidence="10">
    <location>
        <begin position="25"/>
        <end position="266"/>
    </location>
</feature>
<evidence type="ECO:0000313" key="12">
    <source>
        <dbReference type="Proteomes" id="UP001219518"/>
    </source>
</evidence>
<dbReference type="GO" id="GO:0016887">
    <property type="term" value="F:ATP hydrolysis activity"/>
    <property type="evidence" value="ECO:0007669"/>
    <property type="project" value="InterPro"/>
</dbReference>
<dbReference type="SUPFAM" id="SSF52540">
    <property type="entry name" value="P-loop containing nucleoside triphosphate hydrolases"/>
    <property type="match status" value="1"/>
</dbReference>
<dbReference type="Pfam" id="PF19055">
    <property type="entry name" value="ABC2_membrane_7"/>
    <property type="match status" value="1"/>
</dbReference>
<evidence type="ECO:0000256" key="8">
    <source>
        <dbReference type="ARBA" id="ARBA00023136"/>
    </source>
</evidence>
<dbReference type="Proteomes" id="UP001219518">
    <property type="component" value="Unassembled WGS sequence"/>
</dbReference>
<keyword evidence="12" id="KW-1185">Reference proteome</keyword>
<keyword evidence="6 11" id="KW-0067">ATP-binding</keyword>
<feature type="transmembrane region" description="Helical" evidence="9">
    <location>
        <begin position="451"/>
        <end position="474"/>
    </location>
</feature>
<dbReference type="PROSITE" id="PS00211">
    <property type="entry name" value="ABC_TRANSPORTER_1"/>
    <property type="match status" value="1"/>
</dbReference>
<feature type="transmembrane region" description="Helical" evidence="9">
    <location>
        <begin position="603"/>
        <end position="621"/>
    </location>
</feature>
<dbReference type="Pfam" id="PF01061">
    <property type="entry name" value="ABC2_membrane"/>
    <property type="match status" value="1"/>
</dbReference>
<comment type="subcellular location">
    <subcellularLocation>
        <location evidence="1">Membrane</location>
        <topology evidence="1">Multi-pass membrane protein</topology>
    </subcellularLocation>
</comment>
<dbReference type="CDD" id="cd03213">
    <property type="entry name" value="ABCG_EPDR"/>
    <property type="match status" value="1"/>
</dbReference>
<dbReference type="GO" id="GO:0005886">
    <property type="term" value="C:plasma membrane"/>
    <property type="evidence" value="ECO:0007669"/>
    <property type="project" value="TreeGrafter"/>
</dbReference>
<sequence length="627" mass="69824">MSDSELGISSDLVTSMAKGSTTMDVGFQNLSFTPPSWKLRGSQPRILHDVSGRFKSGELSAILGPSGAGKSTLLNALSGLTTRGVEGSLTVNGCQRDPRAFYKSSRYITQEDLLQPMLTVNELMTVAARLKLPAATSRQERVRVISDILSKLGLLHASATRTENLSGGEKKRLSVALELVSNPPVFFLDEPTSGLDNVSTGQCLRLLRRLAHEGPRTFVLTIHQPSASLFEMFDHVYVLARGRCVYQGPPGQLVSFLARSHISCPRHYNPADFLIEVCDSDAQFVNILAASVDNGKLTTTPEGTLQAVDKGECLSECSGSSQGEVAEVELADQPLHRPRRSGREQELQFPTSSWLQFIILLQRMIQQIIRNKTAMKIQFAHHTMCSVMIAILYFNVARDGAQFFTHMKFSIGLVLFYTYTHLMVPVLVYPYDVKLFKKEHFNRWYSLNSYYAALSVAKMPIQFVLSTYFLSIIYYTSGLPLEFDRFAIMALTGILISLVAEGMGHSIGAVFNVTNGSAVGPMLAAPFMGLAVYGFDFAPQIPWYINALMKTSFIRSGVAAYVLTMFGFDRQPLDCNDYYCHFRNPKKVLRFLDVEGQNAWTEIGNLVILGLFYRLTFWAGLRWRTST</sequence>
<protein>
    <submittedName>
        <fullName evidence="11">ATP-binding cassette sub-family G member 1</fullName>
    </submittedName>
</protein>
<dbReference type="InterPro" id="IPR027417">
    <property type="entry name" value="P-loop_NTPase"/>
</dbReference>
<evidence type="ECO:0000313" key="11">
    <source>
        <dbReference type="EMBL" id="KAK3922193.1"/>
    </source>
</evidence>
<keyword evidence="8 9" id="KW-0472">Membrane</keyword>
<evidence type="ECO:0000256" key="4">
    <source>
        <dbReference type="ARBA" id="ARBA00022692"/>
    </source>
</evidence>
<feature type="transmembrane region" description="Helical" evidence="9">
    <location>
        <begin position="547"/>
        <end position="568"/>
    </location>
</feature>
<keyword evidence="3" id="KW-0813">Transport</keyword>
<evidence type="ECO:0000259" key="10">
    <source>
        <dbReference type="PROSITE" id="PS50893"/>
    </source>
</evidence>
<dbReference type="Gene3D" id="3.40.50.300">
    <property type="entry name" value="P-loop containing nucleotide triphosphate hydrolases"/>
    <property type="match status" value="1"/>
</dbReference>
<dbReference type="PROSITE" id="PS50893">
    <property type="entry name" value="ABC_TRANSPORTER_2"/>
    <property type="match status" value="1"/>
</dbReference>
<keyword evidence="5" id="KW-0547">Nucleotide-binding</keyword>
<dbReference type="PANTHER" id="PTHR48041">
    <property type="entry name" value="ABC TRANSPORTER G FAMILY MEMBER 28"/>
    <property type="match status" value="1"/>
</dbReference>